<evidence type="ECO:0000256" key="2">
    <source>
        <dbReference type="ARBA" id="ARBA00022723"/>
    </source>
</evidence>
<dbReference type="InterPro" id="IPR047546">
    <property type="entry name" value="Rcat_RBR_RNF216"/>
</dbReference>
<dbReference type="STRING" id="106004.A0A1Y2FVR0"/>
<reference evidence="7 8" key="1">
    <citation type="submission" date="2016-07" db="EMBL/GenBank/DDBJ databases">
        <title>Pervasive Adenine N6-methylation of Active Genes in Fungi.</title>
        <authorList>
            <consortium name="DOE Joint Genome Institute"/>
            <person name="Mondo S.J."/>
            <person name="Dannebaum R.O."/>
            <person name="Kuo R.C."/>
            <person name="Labutti K."/>
            <person name="Haridas S."/>
            <person name="Kuo A."/>
            <person name="Salamov A."/>
            <person name="Ahrendt S.R."/>
            <person name="Lipzen A."/>
            <person name="Sullivan W."/>
            <person name="Andreopoulos W.B."/>
            <person name="Clum A."/>
            <person name="Lindquist E."/>
            <person name="Daum C."/>
            <person name="Ramamoorthy G.K."/>
            <person name="Gryganskyi A."/>
            <person name="Culley D."/>
            <person name="Magnuson J.K."/>
            <person name="James T.Y."/>
            <person name="O'Malley M.A."/>
            <person name="Stajich J.E."/>
            <person name="Spatafora J.W."/>
            <person name="Visel A."/>
            <person name="Grigoriev I.V."/>
        </authorList>
    </citation>
    <scope>NUCLEOTIDE SEQUENCE [LARGE SCALE GENOMIC DNA]</scope>
    <source>
        <strain evidence="7 8">62-1032</strain>
    </source>
</reference>
<comment type="pathway">
    <text evidence="1">Protein modification; protein ubiquitination.</text>
</comment>
<feature type="transmembrane region" description="Helical" evidence="6">
    <location>
        <begin position="150"/>
        <end position="175"/>
    </location>
</feature>
<keyword evidence="8" id="KW-1185">Reference proteome</keyword>
<evidence type="ECO:0008006" key="9">
    <source>
        <dbReference type="Google" id="ProtNLM"/>
    </source>
</evidence>
<gene>
    <name evidence="7" type="ORF">BCR35DRAFT_302003</name>
</gene>
<evidence type="ECO:0000313" key="7">
    <source>
        <dbReference type="EMBL" id="ORY88090.1"/>
    </source>
</evidence>
<dbReference type="AlphaFoldDB" id="A0A1Y2FVR0"/>
<evidence type="ECO:0000256" key="1">
    <source>
        <dbReference type="ARBA" id="ARBA00004906"/>
    </source>
</evidence>
<dbReference type="InterPro" id="IPR051628">
    <property type="entry name" value="LUBAC_E3_Ligases"/>
</dbReference>
<dbReference type="PANTHER" id="PTHR22770">
    <property type="entry name" value="UBIQUITIN CONJUGATING ENZYME 7 INTERACTING PROTEIN-RELATED"/>
    <property type="match status" value="1"/>
</dbReference>
<proteinExistence type="predicted"/>
<dbReference type="SUPFAM" id="SSF57850">
    <property type="entry name" value="RING/U-box"/>
    <property type="match status" value="1"/>
</dbReference>
<dbReference type="OrthoDB" id="9977870at2759"/>
<evidence type="ECO:0000256" key="5">
    <source>
        <dbReference type="ARBA" id="ARBA00022833"/>
    </source>
</evidence>
<comment type="caution">
    <text evidence="7">The sequence shown here is derived from an EMBL/GenBank/DDBJ whole genome shotgun (WGS) entry which is preliminary data.</text>
</comment>
<dbReference type="EMBL" id="MCGR01000012">
    <property type="protein sequence ID" value="ORY88090.1"/>
    <property type="molecule type" value="Genomic_DNA"/>
</dbReference>
<accession>A0A1Y2FVR0</accession>
<evidence type="ECO:0000313" key="8">
    <source>
        <dbReference type="Proteomes" id="UP000193467"/>
    </source>
</evidence>
<keyword evidence="6" id="KW-0812">Transmembrane</keyword>
<dbReference type="PANTHER" id="PTHR22770:SF42">
    <property type="entry name" value="FINGER PROTEIN (ZIN), PUTATIVE (AFU_ORTHOLOGUE AFUA_4G03910)-RELATED"/>
    <property type="match status" value="1"/>
</dbReference>
<dbReference type="Gene3D" id="1.20.120.1750">
    <property type="match status" value="1"/>
</dbReference>
<name>A0A1Y2FVR0_9BASI</name>
<organism evidence="7 8">
    <name type="scientific">Leucosporidium creatinivorum</name>
    <dbReference type="NCBI Taxonomy" id="106004"/>
    <lineage>
        <taxon>Eukaryota</taxon>
        <taxon>Fungi</taxon>
        <taxon>Dikarya</taxon>
        <taxon>Basidiomycota</taxon>
        <taxon>Pucciniomycotina</taxon>
        <taxon>Microbotryomycetes</taxon>
        <taxon>Leucosporidiales</taxon>
        <taxon>Leucosporidium</taxon>
    </lineage>
</organism>
<dbReference type="GO" id="GO:0008270">
    <property type="term" value="F:zinc ion binding"/>
    <property type="evidence" value="ECO:0007669"/>
    <property type="project" value="UniProtKB-KW"/>
</dbReference>
<dbReference type="Proteomes" id="UP000193467">
    <property type="component" value="Unassembled WGS sequence"/>
</dbReference>
<evidence type="ECO:0000256" key="4">
    <source>
        <dbReference type="ARBA" id="ARBA00022786"/>
    </source>
</evidence>
<protein>
    <recommendedName>
        <fullName evidence="9">RING-type domain-containing protein</fullName>
    </recommendedName>
</protein>
<keyword evidence="3" id="KW-0863">Zinc-finger</keyword>
<dbReference type="CDD" id="cd20353">
    <property type="entry name" value="Rcat_RBR_RNF216"/>
    <property type="match status" value="1"/>
</dbReference>
<evidence type="ECO:0000256" key="6">
    <source>
        <dbReference type="SAM" id="Phobius"/>
    </source>
</evidence>
<dbReference type="Pfam" id="PF26200">
    <property type="entry name" value="Rcat_RNF216"/>
    <property type="match status" value="1"/>
</dbReference>
<keyword evidence="6" id="KW-0472">Membrane</keyword>
<sequence>MTVTCLSRTTPHVFCSPCLCRQVEEHLFGNAALSLSSRGLGRELGVKCMSIDGCEAGFEERELRRVLGGKRWRMLERRVADAAVEGLVASAVSSRAGAGEGGRRIVRCPAQGCPYAEEREEPDPFAHSFPFWTSPLSDNLLWWTAQGVDALFFSLYSILVLTALHLLVLLAIFLLPHRFTPPPPQPPLFPIIEPHRALRTARLWTRSLALAVLARKEGAPNLLRCRNTPDGRPLRAFGEGVEGCESVEEVRRGVWPCLSAGRRGGVGSALEEEEDDDDEQRYCGLVTCLLCSASVMPERGAHRCYGEEKDGLRLAVERARSEAVKRVCGRCGLSFVKEGGCNKMSCRCGAASCFVCRQEISDTEGYAHFCQHFRAVRFTLGDCTECTKCNLWRAPDDDQAAAVAAKEAQERWSKERRGGIKLEVQEQQIGPALEWEDQAFAKLQRVCESLLRSIVY</sequence>
<keyword evidence="5" id="KW-0862">Zinc</keyword>
<keyword evidence="2" id="KW-0479">Metal-binding</keyword>
<keyword evidence="4" id="KW-0833">Ubl conjugation pathway</keyword>
<dbReference type="InParanoid" id="A0A1Y2FVR0"/>
<evidence type="ECO:0000256" key="3">
    <source>
        <dbReference type="ARBA" id="ARBA00022771"/>
    </source>
</evidence>
<keyword evidence="6" id="KW-1133">Transmembrane helix</keyword>